<evidence type="ECO:0000256" key="1">
    <source>
        <dbReference type="ARBA" id="ARBA00000094"/>
    </source>
</evidence>
<keyword evidence="8" id="KW-1185">Reference proteome</keyword>
<dbReference type="InterPro" id="IPR024746">
    <property type="entry name" value="Glyco_hydro_100"/>
</dbReference>
<evidence type="ECO:0000313" key="7">
    <source>
        <dbReference type="EMBL" id="AKJ27489.1"/>
    </source>
</evidence>
<dbReference type="STRING" id="413882.AAW51_0798"/>
<dbReference type="PATRIC" id="fig|413882.6.peg.845"/>
<dbReference type="Proteomes" id="UP000035352">
    <property type="component" value="Chromosome"/>
</dbReference>
<dbReference type="Pfam" id="PF12899">
    <property type="entry name" value="Glyco_hydro_100"/>
    <property type="match status" value="1"/>
</dbReference>
<dbReference type="GO" id="GO:0005975">
    <property type="term" value="P:carbohydrate metabolic process"/>
    <property type="evidence" value="ECO:0007669"/>
    <property type="project" value="InterPro"/>
</dbReference>
<keyword evidence="4 7" id="KW-0378">Hydrolase</keyword>
<dbReference type="GO" id="GO:0004564">
    <property type="term" value="F:beta-fructofuranosidase activity"/>
    <property type="evidence" value="ECO:0007669"/>
    <property type="project" value="UniProtKB-EC"/>
</dbReference>
<evidence type="ECO:0000313" key="8">
    <source>
        <dbReference type="Proteomes" id="UP000035352"/>
    </source>
</evidence>
<dbReference type="Gene3D" id="1.50.10.10">
    <property type="match status" value="1"/>
</dbReference>
<evidence type="ECO:0000256" key="2">
    <source>
        <dbReference type="ARBA" id="ARBA00007671"/>
    </source>
</evidence>
<organism evidence="7 8">
    <name type="scientific">Caldimonas brevitalea</name>
    <dbReference type="NCBI Taxonomy" id="413882"/>
    <lineage>
        <taxon>Bacteria</taxon>
        <taxon>Pseudomonadati</taxon>
        <taxon>Pseudomonadota</taxon>
        <taxon>Betaproteobacteria</taxon>
        <taxon>Burkholderiales</taxon>
        <taxon>Sphaerotilaceae</taxon>
        <taxon>Caldimonas</taxon>
    </lineage>
</organism>
<gene>
    <name evidence="7" type="ORF">AAW51_0798</name>
</gene>
<reference evidence="7 8" key="1">
    <citation type="submission" date="2015-05" db="EMBL/GenBank/DDBJ databases">
        <authorList>
            <person name="Tang B."/>
            <person name="Yu Y."/>
        </authorList>
    </citation>
    <scope>NUCLEOTIDE SEQUENCE [LARGE SCALE GENOMIC DNA]</scope>
    <source>
        <strain evidence="7 8">DSM 7029</strain>
    </source>
</reference>
<evidence type="ECO:0000256" key="6">
    <source>
        <dbReference type="ARBA" id="ARBA00023295"/>
    </source>
</evidence>
<keyword evidence="6" id="KW-0326">Glycosidase</keyword>
<evidence type="ECO:0000256" key="4">
    <source>
        <dbReference type="ARBA" id="ARBA00022801"/>
    </source>
</evidence>
<protein>
    <recommendedName>
        <fullName evidence="3">beta-fructofuranosidase</fullName>
        <ecNumber evidence="3">3.2.1.26</ecNumber>
    </recommendedName>
</protein>
<dbReference type="EMBL" id="CP011371">
    <property type="protein sequence ID" value="AKJ27489.1"/>
    <property type="molecule type" value="Genomic_DNA"/>
</dbReference>
<dbReference type="AlphaFoldDB" id="A0A0G3BDK4"/>
<dbReference type="InterPro" id="IPR012341">
    <property type="entry name" value="6hp_glycosidase-like_sf"/>
</dbReference>
<name>A0A0G3BDK4_9BURK</name>
<evidence type="ECO:0000256" key="5">
    <source>
        <dbReference type="ARBA" id="ARBA00023277"/>
    </source>
</evidence>
<sequence length="432" mass="48648">MKYADPTCPDLQAAEALEQDERMLDDGQEAVQASPARHQLLMPGPGLVSRCAKESLGLLEDNLTPQGILAASRTEAAEARSYTRIFGRDAAICVLAMAGSGVEALEQGAVASLDSLAKLQAANGQIPKYVDPAGQDADFWYLGCIDATLWWLIAVDHTRRNGQLPGLADRWQAEVQRAIQWLQAQEHQRFFLLQQNEASDWADIMPRSGFVLYTNALWYRVKQLYDLPHAEETHYHFNHVFHPFKQELPEYRRTRLLAHYARRGQRNPGLYLSFVNLSFAGDEGDVFGNVLAVLYGLAGDSMAHEIVKTLSSAGVSDPYPIRTVTHPISTEHELWRLYMARHKQNHPHQYHNGGIWPFIGGFWTMALARLGQKDHARKELAKLALTNSLDDWRFTEWFHGRTFEPMGMAGQSWNAAAFLMAKQALDTGKFSM</sequence>
<dbReference type="SUPFAM" id="SSF48208">
    <property type="entry name" value="Six-hairpin glycosidases"/>
    <property type="match status" value="1"/>
</dbReference>
<evidence type="ECO:0000256" key="3">
    <source>
        <dbReference type="ARBA" id="ARBA00012758"/>
    </source>
</evidence>
<comment type="catalytic activity">
    <reaction evidence="1">
        <text>Hydrolysis of terminal non-reducing beta-D-fructofuranoside residues in beta-D-fructofuranosides.</text>
        <dbReference type="EC" id="3.2.1.26"/>
    </reaction>
</comment>
<comment type="similarity">
    <text evidence="2">Belongs to the glycosyl hydrolase 100 family.</text>
</comment>
<proteinExistence type="inferred from homology"/>
<accession>A0A0G3BDK4</accession>
<dbReference type="EC" id="3.2.1.26" evidence="3"/>
<keyword evidence="5" id="KW-0119">Carbohydrate metabolism</keyword>
<dbReference type="GO" id="GO:0033926">
    <property type="term" value="F:endo-alpha-N-acetylgalactosaminidase activity"/>
    <property type="evidence" value="ECO:0007669"/>
    <property type="project" value="InterPro"/>
</dbReference>
<dbReference type="InterPro" id="IPR008928">
    <property type="entry name" value="6-hairpin_glycosidase_sf"/>
</dbReference>
<dbReference type="KEGG" id="pbh:AAW51_0798"/>